<dbReference type="Proteomes" id="UP000663850">
    <property type="component" value="Unassembled WGS sequence"/>
</dbReference>
<dbReference type="InterPro" id="IPR034193">
    <property type="entry name" value="PCSK9_ProteinaseK-like"/>
</dbReference>
<dbReference type="SUPFAM" id="SSF54897">
    <property type="entry name" value="Protease propeptides/inhibitors"/>
    <property type="match status" value="1"/>
</dbReference>
<feature type="domain" description="Inhibitor I9" evidence="9">
    <location>
        <begin position="33"/>
        <end position="101"/>
    </location>
</feature>
<feature type="region of interest" description="Disordered" evidence="6">
    <location>
        <begin position="108"/>
        <end position="128"/>
    </location>
</feature>
<keyword evidence="3 5" id="KW-0378">Hydrolase</keyword>
<evidence type="ECO:0000256" key="2">
    <source>
        <dbReference type="ARBA" id="ARBA00022670"/>
    </source>
</evidence>
<dbReference type="Pfam" id="PF05922">
    <property type="entry name" value="Inhibitor_I9"/>
    <property type="match status" value="1"/>
</dbReference>
<evidence type="ECO:0000256" key="1">
    <source>
        <dbReference type="ARBA" id="ARBA00011073"/>
    </source>
</evidence>
<dbReference type="AlphaFoldDB" id="A0A8H3H6F3"/>
<accession>A0A8H3H6F3</accession>
<dbReference type="PROSITE" id="PS51892">
    <property type="entry name" value="SUBTILASE"/>
    <property type="match status" value="1"/>
</dbReference>
<name>A0A8H3H6F3_9AGAM</name>
<feature type="active site" description="Charge relay system" evidence="5">
    <location>
        <position position="328"/>
    </location>
</feature>
<evidence type="ECO:0000256" key="7">
    <source>
        <dbReference type="SAM" id="SignalP"/>
    </source>
</evidence>
<dbReference type="InterPro" id="IPR000209">
    <property type="entry name" value="Peptidase_S8/S53_dom"/>
</dbReference>
<comment type="similarity">
    <text evidence="1 5">Belongs to the peptidase S8 family.</text>
</comment>
<dbReference type="CDD" id="cd04077">
    <property type="entry name" value="Peptidases_S8_PCSK9_ProteinaseK_like"/>
    <property type="match status" value="1"/>
</dbReference>
<dbReference type="InterPro" id="IPR036852">
    <property type="entry name" value="Peptidase_S8/S53_dom_sf"/>
</dbReference>
<evidence type="ECO:0000256" key="3">
    <source>
        <dbReference type="ARBA" id="ARBA00022801"/>
    </source>
</evidence>
<comment type="caution">
    <text evidence="10">The sequence shown here is derived from an EMBL/GenBank/DDBJ whole genome shotgun (WGS) entry which is preliminary data.</text>
</comment>
<evidence type="ECO:0000259" key="8">
    <source>
        <dbReference type="Pfam" id="PF00082"/>
    </source>
</evidence>
<dbReference type="InterPro" id="IPR037045">
    <property type="entry name" value="S8pro/Inhibitor_I9_sf"/>
</dbReference>
<sequence length="380" mass="39324">MRSVFVFSALAAILPALGAPTVAPLTKRGAENTYIIKLKDETSQTDFVSALKSGLTHPNSGLKHTYNVISAVAVNVAPEDLSFVRGLQGVEYIEQDQVMTLLFDKERREPDGAPSSEGASCPKPSFNQDGGKDVTVYGIDTGINTKHECFGGRASWGATYGVEKVNADTHGHGTHTAGTAVGNWYGVARAAKIVAVKVLGASGAGMNSDVIAGVNYACEQYDNKGRPRSIVTMSLGGGVSNALDDAIKACASKGMHFTVAAGNDNKDAVDYSPARVPVANTVGAINSTCYKAGFSNFGSLLDIQAPGVDILSAWNLPGNSSMKLSGTSMATPNVAGVLAVALGKYGQMSPEALADTMKSNAAPAAIGFPSGTTNKIAQLW</sequence>
<evidence type="ECO:0008006" key="12">
    <source>
        <dbReference type="Google" id="ProtNLM"/>
    </source>
</evidence>
<dbReference type="SUPFAM" id="SSF52743">
    <property type="entry name" value="Subtilisin-like"/>
    <property type="match status" value="1"/>
</dbReference>
<dbReference type="InterPro" id="IPR050131">
    <property type="entry name" value="Peptidase_S8_subtilisin-like"/>
</dbReference>
<dbReference type="EMBL" id="CAJMWZ010004042">
    <property type="protein sequence ID" value="CAE6483489.1"/>
    <property type="molecule type" value="Genomic_DNA"/>
</dbReference>
<dbReference type="PANTHER" id="PTHR43806:SF58">
    <property type="entry name" value="ALKALINE PROTEASE 1-RELATED"/>
    <property type="match status" value="1"/>
</dbReference>
<dbReference type="GO" id="GO:0005615">
    <property type="term" value="C:extracellular space"/>
    <property type="evidence" value="ECO:0007669"/>
    <property type="project" value="TreeGrafter"/>
</dbReference>
<evidence type="ECO:0000313" key="11">
    <source>
        <dbReference type="Proteomes" id="UP000663850"/>
    </source>
</evidence>
<proteinExistence type="inferred from homology"/>
<keyword evidence="2 5" id="KW-0645">Protease</keyword>
<keyword evidence="4 5" id="KW-0720">Serine protease</keyword>
<dbReference type="InterPro" id="IPR023828">
    <property type="entry name" value="Peptidase_S8_Ser-AS"/>
</dbReference>
<evidence type="ECO:0000256" key="6">
    <source>
        <dbReference type="SAM" id="MobiDB-lite"/>
    </source>
</evidence>
<organism evidence="10 11">
    <name type="scientific">Rhizoctonia solani</name>
    <dbReference type="NCBI Taxonomy" id="456999"/>
    <lineage>
        <taxon>Eukaryota</taxon>
        <taxon>Fungi</taxon>
        <taxon>Dikarya</taxon>
        <taxon>Basidiomycota</taxon>
        <taxon>Agaricomycotina</taxon>
        <taxon>Agaricomycetes</taxon>
        <taxon>Cantharellales</taxon>
        <taxon>Ceratobasidiaceae</taxon>
        <taxon>Rhizoctonia</taxon>
    </lineage>
</organism>
<evidence type="ECO:0000259" key="9">
    <source>
        <dbReference type="Pfam" id="PF05922"/>
    </source>
</evidence>
<gene>
    <name evidence="10" type="ORF">RDB_LOCUS77530</name>
</gene>
<dbReference type="InterPro" id="IPR010259">
    <property type="entry name" value="S8pro/Inhibitor_I9"/>
</dbReference>
<reference evidence="10" key="1">
    <citation type="submission" date="2021-01" db="EMBL/GenBank/DDBJ databases">
        <authorList>
            <person name="Kaushik A."/>
        </authorList>
    </citation>
    <scope>NUCLEOTIDE SEQUENCE</scope>
    <source>
        <strain evidence="10">Type strain: AG8-Rh-89/</strain>
    </source>
</reference>
<feature type="active site" description="Charge relay system" evidence="5">
    <location>
        <position position="140"/>
    </location>
</feature>
<keyword evidence="7" id="KW-0732">Signal</keyword>
<feature type="signal peptide" evidence="7">
    <location>
        <begin position="1"/>
        <end position="18"/>
    </location>
</feature>
<evidence type="ECO:0000256" key="5">
    <source>
        <dbReference type="PROSITE-ProRule" id="PRU01240"/>
    </source>
</evidence>
<dbReference type="PROSITE" id="PS00138">
    <property type="entry name" value="SUBTILASE_SER"/>
    <property type="match status" value="1"/>
</dbReference>
<feature type="chain" id="PRO_5034964922" description="Cuticle-degrading protease" evidence="7">
    <location>
        <begin position="19"/>
        <end position="380"/>
    </location>
</feature>
<dbReference type="Gene3D" id="3.30.70.80">
    <property type="entry name" value="Peptidase S8 propeptide/proteinase inhibitor I9"/>
    <property type="match status" value="1"/>
</dbReference>
<dbReference type="PANTHER" id="PTHR43806">
    <property type="entry name" value="PEPTIDASE S8"/>
    <property type="match status" value="1"/>
</dbReference>
<evidence type="ECO:0000313" key="10">
    <source>
        <dbReference type="EMBL" id="CAE6483489.1"/>
    </source>
</evidence>
<dbReference type="Pfam" id="PF00082">
    <property type="entry name" value="Peptidase_S8"/>
    <property type="match status" value="1"/>
</dbReference>
<evidence type="ECO:0000256" key="4">
    <source>
        <dbReference type="ARBA" id="ARBA00022825"/>
    </source>
</evidence>
<dbReference type="Gene3D" id="3.40.50.200">
    <property type="entry name" value="Peptidase S8/S53 domain"/>
    <property type="match status" value="1"/>
</dbReference>
<dbReference type="PRINTS" id="PR00723">
    <property type="entry name" value="SUBTILISIN"/>
</dbReference>
<dbReference type="GO" id="GO:0004252">
    <property type="term" value="F:serine-type endopeptidase activity"/>
    <property type="evidence" value="ECO:0007669"/>
    <property type="project" value="UniProtKB-UniRule"/>
</dbReference>
<protein>
    <recommendedName>
        <fullName evidence="12">Cuticle-degrading protease</fullName>
    </recommendedName>
</protein>
<dbReference type="GO" id="GO:0006508">
    <property type="term" value="P:proteolysis"/>
    <property type="evidence" value="ECO:0007669"/>
    <property type="project" value="UniProtKB-KW"/>
</dbReference>
<feature type="active site" description="Charge relay system" evidence="5">
    <location>
        <position position="172"/>
    </location>
</feature>
<dbReference type="InterPro" id="IPR015500">
    <property type="entry name" value="Peptidase_S8_subtilisin-rel"/>
</dbReference>
<feature type="domain" description="Peptidase S8/S53" evidence="8">
    <location>
        <begin position="131"/>
        <end position="361"/>
    </location>
</feature>
<dbReference type="FunFam" id="3.40.50.200:FF:000007">
    <property type="entry name" value="Subtilisin-like serine protease"/>
    <property type="match status" value="1"/>
</dbReference>